<dbReference type="Proteomes" id="UP000092444">
    <property type="component" value="Unassembled WGS sequence"/>
</dbReference>
<dbReference type="InterPro" id="IPR052212">
    <property type="entry name" value="PH-like_domain"/>
</dbReference>
<feature type="region of interest" description="Disordered" evidence="2">
    <location>
        <begin position="599"/>
        <end position="618"/>
    </location>
</feature>
<dbReference type="SUPFAM" id="SSF50729">
    <property type="entry name" value="PH domain-like"/>
    <property type="match status" value="1"/>
</dbReference>
<dbReference type="PANTHER" id="PTHR12156">
    <property type="entry name" value="PLECKSTRIN HOMOLOGY-LIKE DOMAIN, FAMILY B, MEMBER 3"/>
    <property type="match status" value="1"/>
</dbReference>
<organism evidence="4 5">
    <name type="scientific">Glossina morsitans morsitans</name>
    <name type="common">Savannah tsetse fly</name>
    <dbReference type="NCBI Taxonomy" id="37546"/>
    <lineage>
        <taxon>Eukaryota</taxon>
        <taxon>Metazoa</taxon>
        <taxon>Ecdysozoa</taxon>
        <taxon>Arthropoda</taxon>
        <taxon>Hexapoda</taxon>
        <taxon>Insecta</taxon>
        <taxon>Pterygota</taxon>
        <taxon>Neoptera</taxon>
        <taxon>Endopterygota</taxon>
        <taxon>Diptera</taxon>
        <taxon>Brachycera</taxon>
        <taxon>Muscomorpha</taxon>
        <taxon>Hippoboscoidea</taxon>
        <taxon>Glossinidae</taxon>
        <taxon>Glossina</taxon>
    </lineage>
</organism>
<dbReference type="EnsemblMetazoa" id="GMOY006733-RA">
    <property type="protein sequence ID" value="GMOY006733-PA"/>
    <property type="gene ID" value="GMOY006733"/>
</dbReference>
<name>A0A1B0G0G6_GLOMM</name>
<feature type="compositionally biased region" description="Polar residues" evidence="2">
    <location>
        <begin position="1137"/>
        <end position="1149"/>
    </location>
</feature>
<evidence type="ECO:0000313" key="5">
    <source>
        <dbReference type="Proteomes" id="UP000092444"/>
    </source>
</evidence>
<keyword evidence="5" id="KW-1185">Reference proteome</keyword>
<dbReference type="PROSITE" id="PS50003">
    <property type="entry name" value="PH_DOMAIN"/>
    <property type="match status" value="1"/>
</dbReference>
<dbReference type="VEuPathDB" id="VectorBase:GMOY006733"/>
<dbReference type="InterPro" id="IPR000253">
    <property type="entry name" value="FHA_dom"/>
</dbReference>
<dbReference type="SMART" id="SM00233">
    <property type="entry name" value="PH"/>
    <property type="match status" value="1"/>
</dbReference>
<feature type="region of interest" description="Disordered" evidence="2">
    <location>
        <begin position="1186"/>
        <end position="1205"/>
    </location>
</feature>
<accession>A0A1B0G0G6</accession>
<dbReference type="EMBL" id="CCAG010020415">
    <property type="status" value="NOT_ANNOTATED_CDS"/>
    <property type="molecule type" value="Genomic_DNA"/>
</dbReference>
<dbReference type="Gene3D" id="2.30.29.30">
    <property type="entry name" value="Pleckstrin-homology domain (PH domain)/Phosphotyrosine-binding domain (PTB)"/>
    <property type="match status" value="1"/>
</dbReference>
<proteinExistence type="predicted"/>
<feature type="coiled-coil region" evidence="1">
    <location>
        <begin position="625"/>
        <end position="659"/>
    </location>
</feature>
<feature type="domain" description="PH" evidence="3">
    <location>
        <begin position="1248"/>
        <end position="1350"/>
    </location>
</feature>
<reference evidence="4" key="1">
    <citation type="submission" date="2020-05" db="UniProtKB">
        <authorList>
            <consortium name="EnsemblMetazoa"/>
        </authorList>
    </citation>
    <scope>IDENTIFICATION</scope>
    <source>
        <strain evidence="4">Yale</strain>
    </source>
</reference>
<feature type="region of interest" description="Disordered" evidence="2">
    <location>
        <begin position="857"/>
        <end position="879"/>
    </location>
</feature>
<feature type="compositionally biased region" description="Basic and acidic residues" evidence="2">
    <location>
        <begin position="1123"/>
        <end position="1136"/>
    </location>
</feature>
<feature type="region of interest" description="Disordered" evidence="2">
    <location>
        <begin position="1112"/>
        <end position="1149"/>
    </location>
</feature>
<protein>
    <recommendedName>
        <fullName evidence="3">PH domain-containing protein</fullName>
    </recommendedName>
</protein>
<feature type="compositionally biased region" description="Low complexity" evidence="2">
    <location>
        <begin position="869"/>
        <end position="879"/>
    </location>
</feature>
<dbReference type="PANTHER" id="PTHR12156:SF5">
    <property type="entry name" value="FI18040P1"/>
    <property type="match status" value="1"/>
</dbReference>
<dbReference type="Pfam" id="PF00498">
    <property type="entry name" value="FHA"/>
    <property type="match status" value="1"/>
</dbReference>
<evidence type="ECO:0000313" key="4">
    <source>
        <dbReference type="EnsemblMetazoa" id="GMOY006733-PA"/>
    </source>
</evidence>
<dbReference type="PhylomeDB" id="A0A1B0G0G6"/>
<evidence type="ECO:0000256" key="1">
    <source>
        <dbReference type="SAM" id="Coils"/>
    </source>
</evidence>
<keyword evidence="1" id="KW-0175">Coiled coil</keyword>
<dbReference type="Pfam" id="PF00169">
    <property type="entry name" value="PH"/>
    <property type="match status" value="1"/>
</dbReference>
<evidence type="ECO:0000259" key="3">
    <source>
        <dbReference type="PROSITE" id="PS50003"/>
    </source>
</evidence>
<sequence>MSLTKKDPSLRVAANDPHLVSLGGGRLSTAVTIHYIPIGETTVGSSTGCCISLNGPGVRSLHCTISRSRDNRVTMQPEQNARVLIDGQKIVQNTILTQGAMITIGNSYYLRFNNPAEAQLMRSVIESQEDISVIPQLIANKESKDDFSHKLNSIIRNDDTSGEVEGFERDQCTHGIVTGGANGRKEEPKFKANAYNHKVYNNLAPAEINELHCPKVFTSDLVTVNMPAKDVLGKKYKSFAKNLIENHRNEKNICNTLLNNQVQNCKLNTTVQLSENKLVNIPTNNVAMSQPTGTEFLTKVNNISSASPSHRNAVNAYERYPKPGAYGGFQIFPMNCINSEMNNSSTSTATVQDTQSGSNEQERLEDMLKICTEYADRQNQSCNSSLTSSPIVQNRIKTNGSLPRDKKSPFYYDFSGGQLQQSLSESNRSLSEDGNLERSHCVSNIMNTNNGYENIRIIGQNRIETINQSILSPKSGYENVVVAKSLPQSPRTKIRTTCMSPKKENISNNIFKQADNTEYDQLIKNFEEKFNLEIQAIEESSRCQPQAISSKTSIIGKSNRNINNLTLNLKIQAPNSPKPNKKPAPAPRTTLRKGQFSVADTNNVSDELRNDLPNNSDINEMKSLQTDLLNRMQILKSQISELQKQEKETLQEVSETEEARSSSTYLIRLNHFQISIESSLVPAVKLQLTEKFKNKLQEELQSLQNKVHRLEAQRNATRVMDENKQAKLKQSIEMKQDQMKRLKEMLQQKPKDVCLKEELIKLNDSLENDRKTFEDLEFQYLEGESEWHAYREELHAEEKALILKIEEKRIELQHLERQLVNNYESTTKEASFLNNQLLTVLKQLKNGQDHLKTLENNFNNASTRPEKNSPSPSSYSISSEVENAETIDKEENNGIETTSIMSQSLFDSTEVLCTKHNNTDVMSKSINENIFFNDNIESPYVTNSVATNFDAGVIKAGSIEKDKAKCGNVEVTCNLTLDCETFEVNPLNKKVPSQDDIDRISKLTSDTSISATGANTKIFDSIKEIERNRQLLLTQQGHYVIEHERQKMNDLKQKIHDEACAQYIANLSYSDDANNSNEFSIATERSAMCGLDSQNKENIIEAEKYVVTINKSESSLSQQQRHSHPEYEGNSREKSNQNKSRPLSEANSELSYEMLSEQATCKSSSEISPLANCRPADGDEKCSISLNSEERSTSMNNDNSSGRKRILPKHQRPLTRYLPIFSAELNLRQHIESAGHQISLCPHVFIDSYSCRGYLHKLGATFHGWSRRWFVLDRQSNAFIYYADKSERKPRGGAYFSTIDEVYLDHLNASKSGRPHCTFIVKTKKRSYHLQAASGAAARIWIDAIITGAQGNLDY</sequence>
<evidence type="ECO:0000256" key="2">
    <source>
        <dbReference type="SAM" id="MobiDB-lite"/>
    </source>
</evidence>
<dbReference type="InterPro" id="IPR001849">
    <property type="entry name" value="PH_domain"/>
</dbReference>
<dbReference type="InterPro" id="IPR011993">
    <property type="entry name" value="PH-like_dom_sf"/>
</dbReference>
<dbReference type="Gene3D" id="2.60.200.20">
    <property type="match status" value="1"/>
</dbReference>
<dbReference type="InterPro" id="IPR008984">
    <property type="entry name" value="SMAD_FHA_dom_sf"/>
</dbReference>
<dbReference type="SUPFAM" id="SSF49879">
    <property type="entry name" value="SMAD/FHA domain"/>
    <property type="match status" value="1"/>
</dbReference>